<gene>
    <name evidence="1" type="ORF">E7746_06695</name>
</gene>
<reference evidence="1 2" key="1">
    <citation type="submission" date="2019-02" db="EMBL/GenBank/DDBJ databases">
        <title>Isolation and identification of novel species under the genus Muribaculum.</title>
        <authorList>
            <person name="Miyake S."/>
            <person name="Ding Y."/>
            <person name="Low A."/>
            <person name="Soh M."/>
            <person name="Seedorf H."/>
        </authorList>
    </citation>
    <scope>NUCLEOTIDE SEQUENCE [LARGE SCALE GENOMIC DNA]</scope>
    <source>
        <strain evidence="1 2">TLL-A4</strain>
    </source>
</reference>
<protein>
    <submittedName>
        <fullName evidence="1">Uncharacterized protein</fullName>
    </submittedName>
</protein>
<dbReference type="EMBL" id="CP039393">
    <property type="protein sequence ID" value="QCD35602.1"/>
    <property type="molecule type" value="Genomic_DNA"/>
</dbReference>
<organism evidence="1 2">
    <name type="scientific">Muribaculum gordoncarteri</name>
    <dbReference type="NCBI Taxonomy" id="2530390"/>
    <lineage>
        <taxon>Bacteria</taxon>
        <taxon>Pseudomonadati</taxon>
        <taxon>Bacteroidota</taxon>
        <taxon>Bacteroidia</taxon>
        <taxon>Bacteroidales</taxon>
        <taxon>Muribaculaceae</taxon>
        <taxon>Muribaculum</taxon>
    </lineage>
</organism>
<dbReference type="OrthoDB" id="1033709at2"/>
<dbReference type="KEGG" id="mgod:E7746_06695"/>
<accession>A0A4P7VI76</accession>
<dbReference type="AlphaFoldDB" id="A0A4P7VI76"/>
<dbReference type="RefSeq" id="WP_136410261.1">
    <property type="nucleotide sequence ID" value="NZ_CP039393.1"/>
</dbReference>
<proteinExistence type="predicted"/>
<dbReference type="Proteomes" id="UP000297031">
    <property type="component" value="Chromosome"/>
</dbReference>
<name>A0A4P7VI76_9BACT</name>
<keyword evidence="2" id="KW-1185">Reference proteome</keyword>
<sequence length="162" mass="18440">MDEATARAIQCEAADALLNRGISIPLKGFKVPFRKRPVVLRVTLKRPYMSGQIDFARTYLSMGVTAAQMAAFNSEEQMRFIADHGAKICHMIACAICVGPIRRRFLRPVSWFIRNCVEHRYQIGAIHRFVSLMGTDPFTNIIRLAERTNPMKPRLSRKAKMS</sequence>
<evidence type="ECO:0000313" key="2">
    <source>
        <dbReference type="Proteomes" id="UP000297031"/>
    </source>
</evidence>
<evidence type="ECO:0000313" key="1">
    <source>
        <dbReference type="EMBL" id="QCD35602.1"/>
    </source>
</evidence>